<gene>
    <name evidence="6" type="ORF">SAMN02745118_00125</name>
</gene>
<keyword evidence="7" id="KW-1185">Reference proteome</keyword>
<dbReference type="STRING" id="142842.SAMN02745118_00125"/>
<dbReference type="EMBL" id="FUWM01000003">
    <property type="protein sequence ID" value="SJZ30833.1"/>
    <property type="molecule type" value="Genomic_DNA"/>
</dbReference>
<dbReference type="InterPro" id="IPR026328">
    <property type="entry name" value="FmdE"/>
</dbReference>
<dbReference type="PANTHER" id="PTHR39418:SF1">
    <property type="entry name" value="DEHYDROGENASE"/>
    <property type="match status" value="1"/>
</dbReference>
<keyword evidence="3" id="KW-0862">Zinc</keyword>
<reference evidence="7" key="1">
    <citation type="submission" date="2017-02" db="EMBL/GenBank/DDBJ databases">
        <authorList>
            <person name="Varghese N."/>
            <person name="Submissions S."/>
        </authorList>
    </citation>
    <scope>NUCLEOTIDE SEQUENCE [LARGE SCALE GENOMIC DNA]</scope>
    <source>
        <strain evidence="7">ATCC BAA-73</strain>
    </source>
</reference>
<proteinExistence type="predicted"/>
<accession>A0A1T4JL53</accession>
<evidence type="ECO:0000313" key="6">
    <source>
        <dbReference type="EMBL" id="SJZ30833.1"/>
    </source>
</evidence>
<evidence type="ECO:0000259" key="4">
    <source>
        <dbReference type="Pfam" id="PF01258"/>
    </source>
</evidence>
<dbReference type="PIRSF" id="PIRSF006578">
    <property type="entry name" value="FwdE"/>
    <property type="match status" value="1"/>
</dbReference>
<dbReference type="GO" id="GO:0008270">
    <property type="term" value="F:zinc ion binding"/>
    <property type="evidence" value="ECO:0007669"/>
    <property type="project" value="UniProtKB-KW"/>
</dbReference>
<evidence type="ECO:0000313" key="7">
    <source>
        <dbReference type="Proteomes" id="UP000190625"/>
    </source>
</evidence>
<evidence type="ECO:0000259" key="5">
    <source>
        <dbReference type="Pfam" id="PF02663"/>
    </source>
</evidence>
<protein>
    <submittedName>
        <fullName evidence="6">Formylmethanofuran dehydrogenase subunit E</fullName>
    </submittedName>
</protein>
<dbReference type="SUPFAM" id="SSF143555">
    <property type="entry name" value="FwdE-like"/>
    <property type="match status" value="1"/>
</dbReference>
<dbReference type="OrthoDB" id="9804309at2"/>
<feature type="domain" description="Zinc finger DksA/TraR C4-type" evidence="4">
    <location>
        <begin position="147"/>
        <end position="173"/>
    </location>
</feature>
<dbReference type="InterPro" id="IPR000962">
    <property type="entry name" value="Znf_DskA_TraR"/>
</dbReference>
<dbReference type="Pfam" id="PF01258">
    <property type="entry name" value="zf-dskA_traR"/>
    <property type="match status" value="1"/>
</dbReference>
<dbReference type="PANTHER" id="PTHR39418">
    <property type="entry name" value="DEHYDROGENASE-RELATED"/>
    <property type="match status" value="1"/>
</dbReference>
<dbReference type="Pfam" id="PF02663">
    <property type="entry name" value="FmdE"/>
    <property type="match status" value="1"/>
</dbReference>
<keyword evidence="1" id="KW-0479">Metal-binding</keyword>
<organism evidence="6 7">
    <name type="scientific">Selenihalanaerobacter shriftii</name>
    <dbReference type="NCBI Taxonomy" id="142842"/>
    <lineage>
        <taxon>Bacteria</taxon>
        <taxon>Bacillati</taxon>
        <taxon>Bacillota</taxon>
        <taxon>Clostridia</taxon>
        <taxon>Halanaerobiales</taxon>
        <taxon>Halobacteroidaceae</taxon>
        <taxon>Selenihalanaerobacter</taxon>
    </lineage>
</organism>
<dbReference type="RefSeq" id="WP_078808661.1">
    <property type="nucleotide sequence ID" value="NZ_FUWM01000003.1"/>
</dbReference>
<dbReference type="InterPro" id="IPR053194">
    <property type="entry name" value="tRNA_methyltr_O"/>
</dbReference>
<keyword evidence="2" id="KW-0863">Zinc-finger</keyword>
<sequence>MQNNSELNEAINFHGHLCPGLVIGFKAGQIALSELNVNRSEDEELVAIVETDACSIDAIQILTGCTAGKGNFLVKNYGKQVFTIGNRKTGQAVRVALKPEVLGAIGEIDKETRAEELFSESPDQIFKVEKIDFNFPDMAEIRDSVECEICSEPVMETKARLKNGKVICIPCFKSE</sequence>
<dbReference type="AlphaFoldDB" id="A0A1T4JL53"/>
<dbReference type="Proteomes" id="UP000190625">
    <property type="component" value="Unassembled WGS sequence"/>
</dbReference>
<dbReference type="Gene3D" id="3.30.1330.130">
    <property type="match status" value="1"/>
</dbReference>
<evidence type="ECO:0000256" key="1">
    <source>
        <dbReference type="ARBA" id="ARBA00022723"/>
    </source>
</evidence>
<dbReference type="InterPro" id="IPR003814">
    <property type="entry name" value="FmdEsu_dom"/>
</dbReference>
<evidence type="ECO:0000256" key="2">
    <source>
        <dbReference type="ARBA" id="ARBA00022771"/>
    </source>
</evidence>
<feature type="domain" description="Formylmethanofuran dehydrogenase subunit E" evidence="5">
    <location>
        <begin position="13"/>
        <end position="120"/>
    </location>
</feature>
<name>A0A1T4JL53_9FIRM</name>
<evidence type="ECO:0000256" key="3">
    <source>
        <dbReference type="ARBA" id="ARBA00022833"/>
    </source>
</evidence>